<keyword evidence="3" id="KW-0720">Serine protease</keyword>
<accession>A0A401NGD4</accession>
<dbReference type="GO" id="GO:0005802">
    <property type="term" value="C:trans-Golgi network"/>
    <property type="evidence" value="ECO:0007669"/>
    <property type="project" value="TreeGrafter"/>
</dbReference>
<dbReference type="EMBL" id="BFAA01007393">
    <property type="protein sequence ID" value="GCB59824.1"/>
    <property type="molecule type" value="Genomic_DNA"/>
</dbReference>
<dbReference type="SUPFAM" id="SSF54897">
    <property type="entry name" value="Protease propeptides/inhibitors"/>
    <property type="match status" value="1"/>
</dbReference>
<dbReference type="GO" id="GO:0016485">
    <property type="term" value="P:protein processing"/>
    <property type="evidence" value="ECO:0007669"/>
    <property type="project" value="TreeGrafter"/>
</dbReference>
<dbReference type="STRING" id="75743.A0A401NGD4"/>
<evidence type="ECO:0000313" key="6">
    <source>
        <dbReference type="Proteomes" id="UP000288216"/>
    </source>
</evidence>
<dbReference type="GO" id="GO:0000139">
    <property type="term" value="C:Golgi membrane"/>
    <property type="evidence" value="ECO:0007669"/>
    <property type="project" value="TreeGrafter"/>
</dbReference>
<dbReference type="Gene3D" id="3.40.50.200">
    <property type="entry name" value="Peptidase S8/S53 domain"/>
    <property type="match status" value="1"/>
</dbReference>
<dbReference type="InterPro" id="IPR038466">
    <property type="entry name" value="S8_pro-domain_sf"/>
</dbReference>
<dbReference type="InterPro" id="IPR032815">
    <property type="entry name" value="S8_pro-domain"/>
</dbReference>
<dbReference type="InterPro" id="IPR036852">
    <property type="entry name" value="Peptidase_S8/S53_dom_sf"/>
</dbReference>
<protein>
    <recommendedName>
        <fullName evidence="4">Peptidase S8 pro-domain domain-containing protein</fullName>
    </recommendedName>
</protein>
<dbReference type="AlphaFoldDB" id="A0A401NGD4"/>
<dbReference type="Pfam" id="PF16470">
    <property type="entry name" value="S8_pro-domain"/>
    <property type="match status" value="1"/>
</dbReference>
<evidence type="ECO:0000256" key="2">
    <source>
        <dbReference type="ARBA" id="ARBA00022801"/>
    </source>
</evidence>
<dbReference type="OrthoDB" id="300641at2759"/>
<reference evidence="5 6" key="1">
    <citation type="journal article" date="2018" name="Nat. Ecol. Evol.">
        <title>Shark genomes provide insights into elasmobranch evolution and the origin of vertebrates.</title>
        <authorList>
            <person name="Hara Y"/>
            <person name="Yamaguchi K"/>
            <person name="Onimaru K"/>
            <person name="Kadota M"/>
            <person name="Koyanagi M"/>
            <person name="Keeley SD"/>
            <person name="Tatsumi K"/>
            <person name="Tanaka K"/>
            <person name="Motone F"/>
            <person name="Kageyama Y"/>
            <person name="Nozu R"/>
            <person name="Adachi N"/>
            <person name="Nishimura O"/>
            <person name="Nakagawa R"/>
            <person name="Tanegashima C"/>
            <person name="Kiyatake I"/>
            <person name="Matsumoto R"/>
            <person name="Murakumo K"/>
            <person name="Nishida K"/>
            <person name="Terakita A"/>
            <person name="Kuratani S"/>
            <person name="Sato K"/>
            <person name="Hyodo S Kuraku.S."/>
        </authorList>
    </citation>
    <scope>NUCLEOTIDE SEQUENCE [LARGE SCALE GENOMIC DNA]</scope>
</reference>
<keyword evidence="6" id="KW-1185">Reference proteome</keyword>
<dbReference type="Proteomes" id="UP000288216">
    <property type="component" value="Unassembled WGS sequence"/>
</dbReference>
<organism evidence="5 6">
    <name type="scientific">Scyliorhinus torazame</name>
    <name type="common">Cloudy catshark</name>
    <name type="synonym">Catulus torazame</name>
    <dbReference type="NCBI Taxonomy" id="75743"/>
    <lineage>
        <taxon>Eukaryota</taxon>
        <taxon>Metazoa</taxon>
        <taxon>Chordata</taxon>
        <taxon>Craniata</taxon>
        <taxon>Vertebrata</taxon>
        <taxon>Chondrichthyes</taxon>
        <taxon>Elasmobranchii</taxon>
        <taxon>Galeomorphii</taxon>
        <taxon>Galeoidea</taxon>
        <taxon>Carcharhiniformes</taxon>
        <taxon>Scyliorhinidae</taxon>
        <taxon>Scyliorhinus</taxon>
    </lineage>
</organism>
<evidence type="ECO:0000256" key="1">
    <source>
        <dbReference type="ARBA" id="ARBA00022670"/>
    </source>
</evidence>
<feature type="non-terminal residue" evidence="5">
    <location>
        <position position="242"/>
    </location>
</feature>
<feature type="domain" description="Peptidase S8 pro-domain" evidence="4">
    <location>
        <begin position="104"/>
        <end position="197"/>
    </location>
</feature>
<keyword evidence="2" id="KW-0378">Hydrolase</keyword>
<gene>
    <name evidence="5" type="ORF">scyTo_0014037</name>
</gene>
<keyword evidence="1" id="KW-0645">Protease</keyword>
<dbReference type="GO" id="GO:0004252">
    <property type="term" value="F:serine-type endopeptidase activity"/>
    <property type="evidence" value="ECO:0007669"/>
    <property type="project" value="InterPro"/>
</dbReference>
<proteinExistence type="predicted"/>
<dbReference type="SUPFAM" id="SSF52743">
    <property type="entry name" value="Subtilisin-like"/>
    <property type="match status" value="1"/>
</dbReference>
<sequence>MERVLKQPGAQVADELCTAQSSREKELNLPLIDLNAEIKKAVIRSDAESEVEVVTMESHDGDPFANLLVPFDTSSPEADILGTQIDEVDVSRTEVSDTERGTLTWALHLTLADGVSGHEAASLDEFADELARAAGLENQGQIGELAGHYLFALPLHRRRHRDLWETRGIRKSINAVFSQHNSVRWHAEQKLLKRSKRSSLHFNDPKYPFQWHLHNRRKRGMDINVTGVWERNVTGEGVTVVV</sequence>
<dbReference type="PANTHER" id="PTHR42884">
    <property type="entry name" value="PROPROTEIN CONVERTASE SUBTILISIN/KEXIN-RELATED"/>
    <property type="match status" value="1"/>
</dbReference>
<dbReference type="Gene3D" id="3.30.70.850">
    <property type="entry name" value="Peptidase S8, pro-domain"/>
    <property type="match status" value="1"/>
</dbReference>
<evidence type="ECO:0000259" key="4">
    <source>
        <dbReference type="Pfam" id="PF16470"/>
    </source>
</evidence>
<name>A0A401NGD4_SCYTO</name>
<comment type="caution">
    <text evidence="5">The sequence shown here is derived from an EMBL/GenBank/DDBJ whole genome shotgun (WGS) entry which is preliminary data.</text>
</comment>
<dbReference type="PANTHER" id="PTHR42884:SF28">
    <property type="entry name" value="PROPROTEIN CONVERTASE SUBTILISIN_KEXIN TYPE 7"/>
    <property type="match status" value="1"/>
</dbReference>
<evidence type="ECO:0000313" key="5">
    <source>
        <dbReference type="EMBL" id="GCB59824.1"/>
    </source>
</evidence>
<evidence type="ECO:0000256" key="3">
    <source>
        <dbReference type="ARBA" id="ARBA00022825"/>
    </source>
</evidence>